<dbReference type="SUPFAM" id="SSF51621">
    <property type="entry name" value="Phosphoenolpyruvate/pyruvate domain"/>
    <property type="match status" value="1"/>
</dbReference>
<gene>
    <name evidence="1" type="ORF">GGQ99_002376</name>
</gene>
<sequence>MTTKPTMSAPARMRSLLKRDRPIMRMSVADPMTARMAEKAGFDSLVVGGYMLGASSCLTEPIIDMSQNLEAARRVQASVEIPVSVDAGAGYGEAIQVWHTVRQMEAAGTAAIQLEDQVFPKRAHYHRDFQENTIELDHMLEKMAAAREARTDPDFCIFARTDTLKTHGYDEAIRRANAFIDAGADAIILFPNTVEELRRAPKDVNGPLTVLVSHGNRVGRPILPAQELADMGYKIISYPITTGLVMYRALMRCYEDIIREGEAGLDHDEMVDVRLQLETTIGLPELYAIEERTTEKPGSKIHVNRQTLG</sequence>
<organism evidence="1 2">
    <name type="scientific">Aminobacter niigataensis</name>
    <dbReference type="NCBI Taxonomy" id="83265"/>
    <lineage>
        <taxon>Bacteria</taxon>
        <taxon>Pseudomonadati</taxon>
        <taxon>Pseudomonadota</taxon>
        <taxon>Alphaproteobacteria</taxon>
        <taxon>Hyphomicrobiales</taxon>
        <taxon>Phyllobacteriaceae</taxon>
        <taxon>Aminobacter</taxon>
    </lineage>
</organism>
<proteinExistence type="predicted"/>
<accession>A0ABR6L1I0</accession>
<reference evidence="1 2" key="1">
    <citation type="submission" date="2020-08" db="EMBL/GenBank/DDBJ databases">
        <title>Genomic Encyclopedia of Type Strains, Phase IV (KMG-IV): sequencing the most valuable type-strain genomes for metagenomic binning, comparative biology and taxonomic classification.</title>
        <authorList>
            <person name="Goeker M."/>
        </authorList>
    </citation>
    <scope>NUCLEOTIDE SEQUENCE [LARGE SCALE GENOMIC DNA]</scope>
    <source>
        <strain evidence="1 2">DSM 7050</strain>
    </source>
</reference>
<dbReference type="Pfam" id="PF13714">
    <property type="entry name" value="PEP_mutase"/>
    <property type="match status" value="1"/>
</dbReference>
<dbReference type="EMBL" id="JACHOT010000002">
    <property type="protein sequence ID" value="MBB4650621.1"/>
    <property type="molecule type" value="Genomic_DNA"/>
</dbReference>
<name>A0ABR6L1I0_9HYPH</name>
<protein>
    <submittedName>
        <fullName evidence="1">Methylisocitrate lyase</fullName>
        <ecNumber evidence="1">4.1.3.30</ecNumber>
    </submittedName>
</protein>
<keyword evidence="1" id="KW-0456">Lyase</keyword>
<dbReference type="GO" id="GO:0046421">
    <property type="term" value="F:methylisocitrate lyase activity"/>
    <property type="evidence" value="ECO:0007669"/>
    <property type="project" value="UniProtKB-EC"/>
</dbReference>
<comment type="caution">
    <text evidence="1">The sequence shown here is derived from an EMBL/GenBank/DDBJ whole genome shotgun (WGS) entry which is preliminary data.</text>
</comment>
<dbReference type="PANTHER" id="PTHR42905:SF5">
    <property type="entry name" value="CARBOXYVINYL-CARBOXYPHOSPHONATE PHOSPHORYLMUTASE, CHLOROPLASTIC"/>
    <property type="match status" value="1"/>
</dbReference>
<evidence type="ECO:0000313" key="1">
    <source>
        <dbReference type="EMBL" id="MBB4650621.1"/>
    </source>
</evidence>
<dbReference type="RefSeq" id="WP_183262673.1">
    <property type="nucleotide sequence ID" value="NZ_BAAAVZ010000002.1"/>
</dbReference>
<dbReference type="InterPro" id="IPR015813">
    <property type="entry name" value="Pyrv/PenolPyrv_kinase-like_dom"/>
</dbReference>
<dbReference type="Gene3D" id="3.20.20.60">
    <property type="entry name" value="Phosphoenolpyruvate-binding domains"/>
    <property type="match status" value="1"/>
</dbReference>
<dbReference type="PANTHER" id="PTHR42905">
    <property type="entry name" value="PHOSPHOENOLPYRUVATE CARBOXYLASE"/>
    <property type="match status" value="1"/>
</dbReference>
<evidence type="ECO:0000313" key="2">
    <source>
        <dbReference type="Proteomes" id="UP000539538"/>
    </source>
</evidence>
<dbReference type="Proteomes" id="UP000539538">
    <property type="component" value="Unassembled WGS sequence"/>
</dbReference>
<dbReference type="EC" id="4.1.3.30" evidence="1"/>
<dbReference type="InterPro" id="IPR039556">
    <property type="entry name" value="ICL/PEPM"/>
</dbReference>
<dbReference type="InterPro" id="IPR040442">
    <property type="entry name" value="Pyrv_kinase-like_dom_sf"/>
</dbReference>
<keyword evidence="2" id="KW-1185">Reference proteome</keyword>
<dbReference type="CDD" id="cd00377">
    <property type="entry name" value="ICL_PEPM"/>
    <property type="match status" value="1"/>
</dbReference>